<keyword evidence="4" id="KW-1185">Reference proteome</keyword>
<gene>
    <name evidence="3" type="ORF">Scep_029050</name>
</gene>
<comment type="caution">
    <text evidence="3">The sequence shown here is derived from an EMBL/GenBank/DDBJ whole genome shotgun (WGS) entry which is preliminary data.</text>
</comment>
<evidence type="ECO:0000313" key="4">
    <source>
        <dbReference type="Proteomes" id="UP001419268"/>
    </source>
</evidence>
<evidence type="ECO:0000256" key="1">
    <source>
        <dbReference type="SAM" id="Coils"/>
    </source>
</evidence>
<reference evidence="3 4" key="1">
    <citation type="submission" date="2024-01" db="EMBL/GenBank/DDBJ databases">
        <title>Genome assemblies of Stephania.</title>
        <authorList>
            <person name="Yang L."/>
        </authorList>
    </citation>
    <scope>NUCLEOTIDE SEQUENCE [LARGE SCALE GENOMIC DNA]</scope>
    <source>
        <strain evidence="3">JXDWG</strain>
        <tissue evidence="3">Leaf</tissue>
    </source>
</reference>
<dbReference type="AlphaFoldDB" id="A0AAP0DWV2"/>
<feature type="compositionally biased region" description="Polar residues" evidence="2">
    <location>
        <begin position="134"/>
        <end position="144"/>
    </location>
</feature>
<feature type="compositionally biased region" description="Polar residues" evidence="2">
    <location>
        <begin position="109"/>
        <end position="126"/>
    </location>
</feature>
<feature type="coiled-coil region" evidence="1">
    <location>
        <begin position="9"/>
        <end position="43"/>
    </location>
</feature>
<keyword evidence="1" id="KW-0175">Coiled coil</keyword>
<proteinExistence type="predicted"/>
<dbReference type="EMBL" id="JBBNAG010000013">
    <property type="protein sequence ID" value="KAK9082579.1"/>
    <property type="molecule type" value="Genomic_DNA"/>
</dbReference>
<sequence>MSCEEIGEKKEKVMRTEILNEKMEKVEKEMKKEVEVKEQVEVEVVVVVVVGVRVKVKLVPLKRMRKEVQRIRQVVDVIKAWKAFPPRESNKAVAMKMADEALKLLTMFGSPTPSQPNSTPAEGASSSKRKPTASAPSPSQQKGK</sequence>
<evidence type="ECO:0000313" key="3">
    <source>
        <dbReference type="EMBL" id="KAK9082579.1"/>
    </source>
</evidence>
<organism evidence="3 4">
    <name type="scientific">Stephania cephalantha</name>
    <dbReference type="NCBI Taxonomy" id="152367"/>
    <lineage>
        <taxon>Eukaryota</taxon>
        <taxon>Viridiplantae</taxon>
        <taxon>Streptophyta</taxon>
        <taxon>Embryophyta</taxon>
        <taxon>Tracheophyta</taxon>
        <taxon>Spermatophyta</taxon>
        <taxon>Magnoliopsida</taxon>
        <taxon>Ranunculales</taxon>
        <taxon>Menispermaceae</taxon>
        <taxon>Menispermoideae</taxon>
        <taxon>Cissampelideae</taxon>
        <taxon>Stephania</taxon>
    </lineage>
</organism>
<protein>
    <submittedName>
        <fullName evidence="3">Uncharacterized protein</fullName>
    </submittedName>
</protein>
<dbReference type="Proteomes" id="UP001419268">
    <property type="component" value="Unassembled WGS sequence"/>
</dbReference>
<evidence type="ECO:0000256" key="2">
    <source>
        <dbReference type="SAM" id="MobiDB-lite"/>
    </source>
</evidence>
<name>A0AAP0DWV2_9MAGN</name>
<accession>A0AAP0DWV2</accession>
<feature type="region of interest" description="Disordered" evidence="2">
    <location>
        <begin position="106"/>
        <end position="144"/>
    </location>
</feature>